<evidence type="ECO:0000256" key="15">
    <source>
        <dbReference type="SAM" id="Phobius"/>
    </source>
</evidence>
<dbReference type="FunFam" id="1.10.630.10:FF:000042">
    <property type="entry name" value="Cytochrome P450"/>
    <property type="match status" value="1"/>
</dbReference>
<dbReference type="PANTHER" id="PTHR24292">
    <property type="entry name" value="CYTOCHROME P450"/>
    <property type="match status" value="1"/>
</dbReference>
<dbReference type="CDD" id="cd11056">
    <property type="entry name" value="CYP6-like"/>
    <property type="match status" value="1"/>
</dbReference>
<comment type="cofactor">
    <cofactor evidence="1 13">
        <name>heme</name>
        <dbReference type="ChEBI" id="CHEBI:30413"/>
    </cofactor>
</comment>
<dbReference type="InterPro" id="IPR001128">
    <property type="entry name" value="Cyt_P450"/>
</dbReference>
<sequence>MGLIFGDWRVEVALFSSAILFYVYFKLSALFRYFEEKNIPHKKGKFLIGTILEQASLKKSLGLSIDSHYWEIKNEKLFGIYLGISPFIVVKDPEYIQRVLISDFEYFHDRNFLIDEETNPLEAHLFFLNGNRWRLLRHALSPIFTSGKLRYMYPEMKKCSDLLMKHLDKVVDGKDVDMKDIFGRFATDVIASTAFGIEPESIVNPDNKFRQMGKKFFKPSYYIYFLVFLRFSFPKLLMKLKIKTVPEDIDDFFTNLFLDVLEHRRKSGVARKDFIQLLLQLKEKGAVTVDTKEIEQNENIEKMDNESSEKIEITDLLLAAQSFVFLLAGFETTSDCLNYVAFLLSKNKKVQDKAREEVIKIKQKYGEFSYEAVKEMTYLENVIHETTRVFPPVPMLNRMCTKDYTFPDGTLLEKGSNIIIPIYSIQRDPDYYPQPDLFDPDRFNQHNSKATWLPFGDGPRNCIGKRFAMVEVKTALATILEKYYLEESKLTKYPLEFAPTMPLTPVHPLWIKIAKINS</sequence>
<comment type="similarity">
    <text evidence="4 14">Belongs to the cytochrome P450 family.</text>
</comment>
<dbReference type="PANTHER" id="PTHR24292:SF100">
    <property type="entry name" value="CYTOCHROME P450 6A16, ISOFORM B-RELATED"/>
    <property type="match status" value="1"/>
</dbReference>
<evidence type="ECO:0000256" key="13">
    <source>
        <dbReference type="PIRSR" id="PIRSR602401-1"/>
    </source>
</evidence>
<keyword evidence="12 15" id="KW-0472">Membrane</keyword>
<evidence type="ECO:0000256" key="12">
    <source>
        <dbReference type="ARBA" id="ARBA00023136"/>
    </source>
</evidence>
<feature type="transmembrane region" description="Helical" evidence="15">
    <location>
        <begin position="12"/>
        <end position="34"/>
    </location>
</feature>
<dbReference type="SMR" id="R4WT71"/>
<evidence type="ECO:0000256" key="6">
    <source>
        <dbReference type="ARBA" id="ARBA00022723"/>
    </source>
</evidence>
<dbReference type="GO" id="GO:0004497">
    <property type="term" value="F:monooxygenase activity"/>
    <property type="evidence" value="ECO:0007669"/>
    <property type="project" value="UniProtKB-KW"/>
</dbReference>
<evidence type="ECO:0000256" key="3">
    <source>
        <dbReference type="ARBA" id="ARBA00004406"/>
    </source>
</evidence>
<keyword evidence="15" id="KW-1133">Transmembrane helix</keyword>
<keyword evidence="8" id="KW-0492">Microsome</keyword>
<dbReference type="GO" id="GO:0005789">
    <property type="term" value="C:endoplasmic reticulum membrane"/>
    <property type="evidence" value="ECO:0007669"/>
    <property type="project" value="UniProtKB-SubCell"/>
</dbReference>
<evidence type="ECO:0000256" key="11">
    <source>
        <dbReference type="ARBA" id="ARBA00023033"/>
    </source>
</evidence>
<keyword evidence="5 13" id="KW-0349">Heme</keyword>
<feature type="binding site" description="axial binding residue" evidence="13">
    <location>
        <position position="462"/>
    </location>
    <ligand>
        <name>heme</name>
        <dbReference type="ChEBI" id="CHEBI:30413"/>
    </ligand>
    <ligandPart>
        <name>Fe</name>
        <dbReference type="ChEBI" id="CHEBI:18248"/>
    </ligandPart>
</feature>
<keyword evidence="15" id="KW-0812">Transmembrane</keyword>
<dbReference type="InterPro" id="IPR002401">
    <property type="entry name" value="Cyt_P450_E_grp-I"/>
</dbReference>
<keyword evidence="6 13" id="KW-0479">Metal-binding</keyword>
<evidence type="ECO:0000256" key="1">
    <source>
        <dbReference type="ARBA" id="ARBA00001971"/>
    </source>
</evidence>
<dbReference type="PROSITE" id="PS00086">
    <property type="entry name" value="CYTOCHROME_P450"/>
    <property type="match status" value="1"/>
</dbReference>
<evidence type="ECO:0000256" key="9">
    <source>
        <dbReference type="ARBA" id="ARBA00023002"/>
    </source>
</evidence>
<dbReference type="SUPFAM" id="SSF48264">
    <property type="entry name" value="Cytochrome P450"/>
    <property type="match status" value="1"/>
</dbReference>
<dbReference type="InterPro" id="IPR036396">
    <property type="entry name" value="Cyt_P450_sf"/>
</dbReference>
<dbReference type="Pfam" id="PF00067">
    <property type="entry name" value="p450"/>
    <property type="match status" value="1"/>
</dbReference>
<evidence type="ECO:0000256" key="10">
    <source>
        <dbReference type="ARBA" id="ARBA00023004"/>
    </source>
</evidence>
<dbReference type="GO" id="GO:0020037">
    <property type="term" value="F:heme binding"/>
    <property type="evidence" value="ECO:0007669"/>
    <property type="project" value="InterPro"/>
</dbReference>
<evidence type="ECO:0000256" key="5">
    <source>
        <dbReference type="ARBA" id="ARBA00022617"/>
    </source>
</evidence>
<name>R4WT71_RIPPE</name>
<keyword evidence="11 14" id="KW-0503">Monooxygenase</keyword>
<evidence type="ECO:0000256" key="4">
    <source>
        <dbReference type="ARBA" id="ARBA00010617"/>
    </source>
</evidence>
<reference evidence="16" key="1">
    <citation type="journal article" date="2013" name="PLoS ONE">
        <title>Gene expression in gut symbiotic organ of stinkbug affected by extracellular bacterial symbiont.</title>
        <authorList>
            <person name="Futahashi R."/>
            <person name="Tanaka K."/>
            <person name="Tanahashi M."/>
            <person name="Nikoh N."/>
            <person name="Kikuchi Y."/>
            <person name="Lee B.L."/>
            <person name="Fukatsu T."/>
        </authorList>
    </citation>
    <scope>NUCLEOTIDE SEQUENCE</scope>
    <source>
        <tissue evidence="16">Midgut</tissue>
    </source>
</reference>
<dbReference type="GO" id="GO:0005506">
    <property type="term" value="F:iron ion binding"/>
    <property type="evidence" value="ECO:0007669"/>
    <property type="project" value="InterPro"/>
</dbReference>
<evidence type="ECO:0000313" key="16">
    <source>
        <dbReference type="EMBL" id="BAN21142.1"/>
    </source>
</evidence>
<comment type="subcellular location">
    <subcellularLocation>
        <location evidence="3">Endoplasmic reticulum membrane</location>
        <topology evidence="3">Peripheral membrane protein</topology>
    </subcellularLocation>
    <subcellularLocation>
        <location evidence="2">Microsome membrane</location>
        <topology evidence="2">Peripheral membrane protein</topology>
    </subcellularLocation>
</comment>
<dbReference type="Gene3D" id="1.10.630.10">
    <property type="entry name" value="Cytochrome P450"/>
    <property type="match status" value="1"/>
</dbReference>
<keyword evidence="7" id="KW-0256">Endoplasmic reticulum</keyword>
<dbReference type="PRINTS" id="PR00385">
    <property type="entry name" value="P450"/>
</dbReference>
<dbReference type="EMBL" id="AK417927">
    <property type="protein sequence ID" value="BAN21142.1"/>
    <property type="molecule type" value="mRNA"/>
</dbReference>
<evidence type="ECO:0000256" key="7">
    <source>
        <dbReference type="ARBA" id="ARBA00022824"/>
    </source>
</evidence>
<protein>
    <submittedName>
        <fullName evidence="16">CytochromeP450</fullName>
    </submittedName>
</protein>
<dbReference type="InterPro" id="IPR050476">
    <property type="entry name" value="Insect_CytP450_Detox"/>
</dbReference>
<dbReference type="GO" id="GO:0016705">
    <property type="term" value="F:oxidoreductase activity, acting on paired donors, with incorporation or reduction of molecular oxygen"/>
    <property type="evidence" value="ECO:0007669"/>
    <property type="project" value="InterPro"/>
</dbReference>
<evidence type="ECO:0000256" key="14">
    <source>
        <dbReference type="RuleBase" id="RU000461"/>
    </source>
</evidence>
<dbReference type="InterPro" id="IPR017972">
    <property type="entry name" value="Cyt_P450_CS"/>
</dbReference>
<keyword evidence="9 14" id="KW-0560">Oxidoreductase</keyword>
<dbReference type="AlphaFoldDB" id="R4WT71"/>
<evidence type="ECO:0000256" key="8">
    <source>
        <dbReference type="ARBA" id="ARBA00022848"/>
    </source>
</evidence>
<organism evidence="16">
    <name type="scientific">Riptortus pedestris</name>
    <name type="common">Bean bug</name>
    <dbReference type="NCBI Taxonomy" id="329032"/>
    <lineage>
        <taxon>Eukaryota</taxon>
        <taxon>Metazoa</taxon>
        <taxon>Ecdysozoa</taxon>
        <taxon>Arthropoda</taxon>
        <taxon>Hexapoda</taxon>
        <taxon>Insecta</taxon>
        <taxon>Pterygota</taxon>
        <taxon>Neoptera</taxon>
        <taxon>Paraneoptera</taxon>
        <taxon>Hemiptera</taxon>
        <taxon>Heteroptera</taxon>
        <taxon>Panheteroptera</taxon>
        <taxon>Pentatomomorpha</taxon>
        <taxon>Coreoidea</taxon>
        <taxon>Alydidae</taxon>
        <taxon>Riptortus</taxon>
    </lineage>
</organism>
<dbReference type="PRINTS" id="PR00463">
    <property type="entry name" value="EP450I"/>
</dbReference>
<keyword evidence="10 13" id="KW-0408">Iron</keyword>
<evidence type="ECO:0000256" key="2">
    <source>
        <dbReference type="ARBA" id="ARBA00004174"/>
    </source>
</evidence>
<proteinExistence type="evidence at transcript level"/>
<accession>R4WT71</accession>